<dbReference type="GO" id="GO:0004930">
    <property type="term" value="F:G protein-coupled receptor activity"/>
    <property type="evidence" value="ECO:0007669"/>
    <property type="project" value="InterPro"/>
</dbReference>
<gene>
    <name evidence="7" type="ORF">BCR33DRAFT_451176</name>
</gene>
<feature type="transmembrane region" description="Helical" evidence="5">
    <location>
        <begin position="211"/>
        <end position="233"/>
    </location>
</feature>
<dbReference type="Pfam" id="PF00003">
    <property type="entry name" value="7tm_3"/>
    <property type="match status" value="1"/>
</dbReference>
<keyword evidence="2 5" id="KW-0812">Transmembrane</keyword>
<reference evidence="7 8" key="1">
    <citation type="submission" date="2016-07" db="EMBL/GenBank/DDBJ databases">
        <title>Pervasive Adenine N6-methylation of Active Genes in Fungi.</title>
        <authorList>
            <consortium name="DOE Joint Genome Institute"/>
            <person name="Mondo S.J."/>
            <person name="Dannebaum R.O."/>
            <person name="Kuo R.C."/>
            <person name="Labutti K."/>
            <person name="Haridas S."/>
            <person name="Kuo A."/>
            <person name="Salamov A."/>
            <person name="Ahrendt S.R."/>
            <person name="Lipzen A."/>
            <person name="Sullivan W."/>
            <person name="Andreopoulos W.B."/>
            <person name="Clum A."/>
            <person name="Lindquist E."/>
            <person name="Daum C."/>
            <person name="Ramamoorthy G.K."/>
            <person name="Gryganskyi A."/>
            <person name="Culley D."/>
            <person name="Magnuson J.K."/>
            <person name="James T.Y."/>
            <person name="O'Malley M.A."/>
            <person name="Stajich J.E."/>
            <person name="Spatafora J.W."/>
            <person name="Visel A."/>
            <person name="Grigoriev I.V."/>
        </authorList>
    </citation>
    <scope>NUCLEOTIDE SEQUENCE [LARGE SCALE GENOMIC DNA]</scope>
    <source>
        <strain evidence="7 8">JEL800</strain>
    </source>
</reference>
<feature type="transmembrane region" description="Helical" evidence="5">
    <location>
        <begin position="100"/>
        <end position="126"/>
    </location>
</feature>
<evidence type="ECO:0000256" key="3">
    <source>
        <dbReference type="ARBA" id="ARBA00022989"/>
    </source>
</evidence>
<accession>A0A1Y2CW78</accession>
<name>A0A1Y2CW78_9FUNG</name>
<feature type="transmembrane region" description="Helical" evidence="5">
    <location>
        <begin position="59"/>
        <end position="79"/>
    </location>
</feature>
<dbReference type="EMBL" id="MCGO01000005">
    <property type="protein sequence ID" value="ORY51271.1"/>
    <property type="molecule type" value="Genomic_DNA"/>
</dbReference>
<feature type="transmembrane region" description="Helical" evidence="5">
    <location>
        <begin position="26"/>
        <end position="47"/>
    </location>
</feature>
<comment type="subcellular location">
    <subcellularLocation>
        <location evidence="1">Membrane</location>
        <topology evidence="1">Multi-pass membrane protein</topology>
    </subcellularLocation>
</comment>
<dbReference type="InterPro" id="IPR017978">
    <property type="entry name" value="GPCR_3_C"/>
</dbReference>
<feature type="domain" description="G-protein coupled receptors family 3 profile" evidence="6">
    <location>
        <begin position="3"/>
        <end position="231"/>
    </location>
</feature>
<feature type="transmembrane region" description="Helical" evidence="5">
    <location>
        <begin position="179"/>
        <end position="199"/>
    </location>
</feature>
<organism evidence="7 8">
    <name type="scientific">Rhizoclosmatium globosum</name>
    <dbReference type="NCBI Taxonomy" id="329046"/>
    <lineage>
        <taxon>Eukaryota</taxon>
        <taxon>Fungi</taxon>
        <taxon>Fungi incertae sedis</taxon>
        <taxon>Chytridiomycota</taxon>
        <taxon>Chytridiomycota incertae sedis</taxon>
        <taxon>Chytridiomycetes</taxon>
        <taxon>Chytridiales</taxon>
        <taxon>Chytriomycetaceae</taxon>
        <taxon>Rhizoclosmatium</taxon>
    </lineage>
</organism>
<feature type="transmembrane region" description="Helical" evidence="5">
    <location>
        <begin position="146"/>
        <end position="167"/>
    </location>
</feature>
<keyword evidence="8" id="KW-1185">Reference proteome</keyword>
<evidence type="ECO:0000256" key="2">
    <source>
        <dbReference type="ARBA" id="ARBA00022692"/>
    </source>
</evidence>
<evidence type="ECO:0000256" key="5">
    <source>
        <dbReference type="SAM" id="Phobius"/>
    </source>
</evidence>
<protein>
    <recommendedName>
        <fullName evidence="6">G-protein coupled receptors family 3 profile domain-containing protein</fullName>
    </recommendedName>
</protein>
<evidence type="ECO:0000313" key="8">
    <source>
        <dbReference type="Proteomes" id="UP000193642"/>
    </source>
</evidence>
<dbReference type="OrthoDB" id="5597995at2759"/>
<evidence type="ECO:0000313" key="7">
    <source>
        <dbReference type="EMBL" id="ORY51271.1"/>
    </source>
</evidence>
<evidence type="ECO:0000256" key="1">
    <source>
        <dbReference type="ARBA" id="ARBA00004141"/>
    </source>
</evidence>
<comment type="caution">
    <text evidence="7">The sequence shown here is derived from an EMBL/GenBank/DDBJ whole genome shotgun (WGS) entry which is preliminary data.</text>
</comment>
<keyword evidence="3 5" id="KW-1133">Transmembrane helix</keyword>
<evidence type="ECO:0000259" key="6">
    <source>
        <dbReference type="Pfam" id="PF00003"/>
    </source>
</evidence>
<dbReference type="AlphaFoldDB" id="A0A1Y2CW78"/>
<proteinExistence type="predicted"/>
<keyword evidence="4 5" id="KW-0472">Membrane</keyword>
<dbReference type="Proteomes" id="UP000193642">
    <property type="component" value="Unassembled WGS sequence"/>
</dbReference>
<dbReference type="GO" id="GO:0016020">
    <property type="term" value="C:membrane"/>
    <property type="evidence" value="ECO:0007669"/>
    <property type="project" value="UniProtKB-SubCell"/>
</dbReference>
<sequence length="249" mass="27458">MSIICVMSAIGFIYFRRKKTVTRTSLPSLLAFCGSMLVFTLSLIPLYSQPTGTSCKAMIWMQVLPFGVLMSSLIGKSWTDYKLIVVRRKNVSRLWVVRETVNLIVLAVEVGLLVLWSTLGSVSVAVVMTRTFIVEVCVLPGYSNPFGALLLAFNIILFCVASYLAFVTREAEVLVNESIFPSQICTTFGFLGMVVLPVLSVSEPGHNQIYIYGTAVWIAGLITMVAIVVPKAISIRADTKRINDKFVIL</sequence>
<evidence type="ECO:0000256" key="4">
    <source>
        <dbReference type="ARBA" id="ARBA00023136"/>
    </source>
</evidence>